<dbReference type="GO" id="GO:0045944">
    <property type="term" value="P:positive regulation of transcription by RNA polymerase II"/>
    <property type="evidence" value="ECO:0007669"/>
    <property type="project" value="TreeGrafter"/>
</dbReference>
<dbReference type="GO" id="GO:0140945">
    <property type="term" value="F:histone H3K4 monomethyltransferase activity"/>
    <property type="evidence" value="ECO:0007669"/>
    <property type="project" value="UniProtKB-EC"/>
</dbReference>
<feature type="region of interest" description="Disordered" evidence="28">
    <location>
        <begin position="3223"/>
        <end position="3250"/>
    </location>
</feature>
<keyword evidence="4" id="KW-0489">Methyltransferase</keyword>
<evidence type="ECO:0000256" key="15">
    <source>
        <dbReference type="ARBA" id="ARBA00023125"/>
    </source>
</evidence>
<feature type="compositionally biased region" description="Basic and acidic residues" evidence="28">
    <location>
        <begin position="1514"/>
        <end position="1527"/>
    </location>
</feature>
<evidence type="ECO:0000256" key="27">
    <source>
        <dbReference type="PROSITE-ProRule" id="PRU00175"/>
    </source>
</evidence>
<feature type="compositionally biased region" description="Basic and acidic residues" evidence="28">
    <location>
        <begin position="432"/>
        <end position="441"/>
    </location>
</feature>
<dbReference type="PROSITE" id="PS50868">
    <property type="entry name" value="POST_SET"/>
    <property type="match status" value="1"/>
</dbReference>
<dbReference type="InterPro" id="IPR003888">
    <property type="entry name" value="FYrich_N"/>
</dbReference>
<dbReference type="FunFam" id="2.170.270.10:FF:000003">
    <property type="entry name" value="Histone-lysine N-methyltransferase"/>
    <property type="match status" value="1"/>
</dbReference>
<feature type="compositionally biased region" description="Polar residues" evidence="28">
    <location>
        <begin position="648"/>
        <end position="662"/>
    </location>
</feature>
<evidence type="ECO:0000256" key="18">
    <source>
        <dbReference type="ARBA" id="ARBA00023163"/>
    </source>
</evidence>
<evidence type="ECO:0000259" key="29">
    <source>
        <dbReference type="PROSITE" id="PS50016"/>
    </source>
</evidence>
<keyword evidence="3" id="KW-0597">Phosphoprotein</keyword>
<keyword evidence="18" id="KW-0804">Transcription</keyword>
<evidence type="ECO:0000259" key="32">
    <source>
        <dbReference type="PROSITE" id="PS50868"/>
    </source>
</evidence>
<dbReference type="InterPro" id="IPR046341">
    <property type="entry name" value="SET_dom_sf"/>
</dbReference>
<keyword evidence="14" id="KW-0175">Coiled coil</keyword>
<feature type="compositionally biased region" description="Low complexity" evidence="28">
    <location>
        <begin position="453"/>
        <end position="499"/>
    </location>
</feature>
<feature type="compositionally biased region" description="Polar residues" evidence="28">
    <location>
        <begin position="3386"/>
        <end position="3404"/>
    </location>
</feature>
<dbReference type="InterPro" id="IPR001214">
    <property type="entry name" value="SET_dom"/>
</dbReference>
<feature type="region of interest" description="Disordered" evidence="28">
    <location>
        <begin position="1134"/>
        <end position="1188"/>
    </location>
</feature>
<evidence type="ECO:0000313" key="34">
    <source>
        <dbReference type="EMBL" id="KAG7477467.1"/>
    </source>
</evidence>
<feature type="region of interest" description="Disordered" evidence="28">
    <location>
        <begin position="2569"/>
        <end position="2610"/>
    </location>
</feature>
<dbReference type="Pfam" id="PF00628">
    <property type="entry name" value="PHD"/>
    <property type="match status" value="4"/>
</dbReference>
<feature type="domain" description="PHD-type" evidence="33">
    <location>
        <begin position="4429"/>
        <end position="4537"/>
    </location>
</feature>
<feature type="region of interest" description="Disordered" evidence="28">
    <location>
        <begin position="1495"/>
        <end position="2045"/>
    </location>
</feature>
<keyword evidence="9 27" id="KW-0863">Zinc-finger</keyword>
<feature type="compositionally biased region" description="Low complexity" evidence="28">
    <location>
        <begin position="1587"/>
        <end position="1604"/>
    </location>
</feature>
<dbReference type="PROSITE" id="PS51805">
    <property type="entry name" value="EPHD"/>
    <property type="match status" value="2"/>
</dbReference>
<comment type="subunit">
    <text evidence="25">Component of the MLL3 complex (also named ASCOM complex), at least composed of catalytic subunit KMT2C/MLL3, ASH2L, RBBP5, WDR5, NCOA6, DPY30, KDM6A, PAXIP1/PTIP, PAGR1 and alpha- and beta-tubulin. Forms a core complex with the evolutionary conserved subcomplex WRAD composed of WDR5, RBBP5, ASH2L/ASH2 and DPY30 subunits; WRAD differentially stimulates the methyltransferase activity. Interacts (via WIN motif) with WDR5.</text>
</comment>
<dbReference type="InterPro" id="IPR034732">
    <property type="entry name" value="EPHD"/>
</dbReference>
<keyword evidence="2" id="KW-0488">Methylation</keyword>
<protein>
    <recommendedName>
        <fullName evidence="26">Histone-lysine N-methyltransferase 2C</fullName>
        <ecNumber evidence="22">2.1.1.364</ecNumber>
    </recommendedName>
</protein>
<dbReference type="GO" id="GO:0003713">
    <property type="term" value="F:transcription coactivator activity"/>
    <property type="evidence" value="ECO:0007669"/>
    <property type="project" value="TreeGrafter"/>
</dbReference>
<feature type="region of interest" description="Disordered" evidence="28">
    <location>
        <begin position="430"/>
        <end position="676"/>
    </location>
</feature>
<feature type="compositionally biased region" description="Low complexity" evidence="28">
    <location>
        <begin position="2400"/>
        <end position="2411"/>
    </location>
</feature>
<feature type="compositionally biased region" description="Low complexity" evidence="28">
    <location>
        <begin position="2003"/>
        <end position="2013"/>
    </location>
</feature>
<dbReference type="CDD" id="cd15489">
    <property type="entry name" value="PHD_SF"/>
    <property type="match status" value="1"/>
</dbReference>
<dbReference type="InterPro" id="IPR013083">
    <property type="entry name" value="Znf_RING/FYVE/PHD"/>
</dbReference>
<feature type="domain" description="RING-type" evidence="30">
    <location>
        <begin position="209"/>
        <end position="254"/>
    </location>
</feature>
<dbReference type="PROSITE" id="PS50089">
    <property type="entry name" value="ZF_RING_2"/>
    <property type="match status" value="1"/>
</dbReference>
<feature type="compositionally biased region" description="Low complexity" evidence="28">
    <location>
        <begin position="3627"/>
        <end position="3639"/>
    </location>
</feature>
<dbReference type="Pfam" id="PF05964">
    <property type="entry name" value="FYRN"/>
    <property type="match status" value="1"/>
</dbReference>
<dbReference type="SMART" id="SM00184">
    <property type="entry name" value="RING"/>
    <property type="match status" value="4"/>
</dbReference>
<feature type="compositionally biased region" description="Low complexity" evidence="28">
    <location>
        <begin position="2229"/>
        <end position="2252"/>
    </location>
</feature>
<evidence type="ECO:0000259" key="33">
    <source>
        <dbReference type="PROSITE" id="PS51805"/>
    </source>
</evidence>
<feature type="region of interest" description="Disordered" evidence="28">
    <location>
        <begin position="2352"/>
        <end position="2457"/>
    </location>
</feature>
<dbReference type="Gene3D" id="1.10.30.10">
    <property type="entry name" value="High mobility group box domain"/>
    <property type="match status" value="1"/>
</dbReference>
<keyword evidence="11" id="KW-0156">Chromatin regulator</keyword>
<evidence type="ECO:0000256" key="16">
    <source>
        <dbReference type="ARBA" id="ARBA00023139"/>
    </source>
</evidence>
<evidence type="ECO:0000256" key="6">
    <source>
        <dbReference type="ARBA" id="ARBA00022691"/>
    </source>
</evidence>
<dbReference type="GO" id="GO:0044666">
    <property type="term" value="C:MLL3/4 complex"/>
    <property type="evidence" value="ECO:0007669"/>
    <property type="project" value="TreeGrafter"/>
</dbReference>
<dbReference type="FunFam" id="3.30.40.10:FF:000002">
    <property type="entry name" value="Histone-lysine N-methyltransferase"/>
    <property type="match status" value="1"/>
</dbReference>
<feature type="region of interest" description="Disordered" evidence="28">
    <location>
        <begin position="4057"/>
        <end position="4081"/>
    </location>
</feature>
<feature type="domain" description="PHD-type" evidence="33">
    <location>
        <begin position="81"/>
        <end position="196"/>
    </location>
</feature>
<dbReference type="CDD" id="cd15595">
    <property type="entry name" value="PHD2_KMT2D"/>
    <property type="match status" value="1"/>
</dbReference>
<feature type="region of interest" description="Disordered" evidence="28">
    <location>
        <begin position="3627"/>
        <end position="3651"/>
    </location>
</feature>
<feature type="compositionally biased region" description="Basic and acidic residues" evidence="28">
    <location>
        <begin position="631"/>
        <end position="641"/>
    </location>
</feature>
<evidence type="ECO:0000256" key="9">
    <source>
        <dbReference type="ARBA" id="ARBA00022771"/>
    </source>
</evidence>
<evidence type="ECO:0000256" key="21">
    <source>
        <dbReference type="ARBA" id="ARBA00023315"/>
    </source>
</evidence>
<dbReference type="FunFam" id="3.30.40.10:FF:000095">
    <property type="entry name" value="Histone-lysine N-methyltransferase 2C"/>
    <property type="match status" value="1"/>
</dbReference>
<dbReference type="SUPFAM" id="SSF47095">
    <property type="entry name" value="HMG-box"/>
    <property type="match status" value="1"/>
</dbReference>
<feature type="compositionally biased region" description="Low complexity" evidence="28">
    <location>
        <begin position="3811"/>
        <end position="3824"/>
    </location>
</feature>
<feature type="compositionally biased region" description="Pro residues" evidence="28">
    <location>
        <begin position="4065"/>
        <end position="4079"/>
    </location>
</feature>
<feature type="compositionally biased region" description="Polar residues" evidence="28">
    <location>
        <begin position="1291"/>
        <end position="1308"/>
    </location>
</feature>
<feature type="compositionally biased region" description="Acidic residues" evidence="28">
    <location>
        <begin position="2280"/>
        <end position="2290"/>
    </location>
</feature>
<evidence type="ECO:0000256" key="11">
    <source>
        <dbReference type="ARBA" id="ARBA00022853"/>
    </source>
</evidence>
<dbReference type="GO" id="GO:0008270">
    <property type="term" value="F:zinc ion binding"/>
    <property type="evidence" value="ECO:0007669"/>
    <property type="project" value="UniProtKB-KW"/>
</dbReference>
<feature type="compositionally biased region" description="Acidic residues" evidence="28">
    <location>
        <begin position="610"/>
        <end position="624"/>
    </location>
</feature>
<evidence type="ECO:0000256" key="28">
    <source>
        <dbReference type="SAM" id="MobiDB-lite"/>
    </source>
</evidence>
<evidence type="ECO:0000256" key="7">
    <source>
        <dbReference type="ARBA" id="ARBA00022723"/>
    </source>
</evidence>
<evidence type="ECO:0000256" key="20">
    <source>
        <dbReference type="ARBA" id="ARBA00023288"/>
    </source>
</evidence>
<dbReference type="SMART" id="SM00541">
    <property type="entry name" value="FYRN"/>
    <property type="match status" value="1"/>
</dbReference>
<sequence length="4937" mass="530540">MDQQKSNCEENDSEPAADDSTPPEQAAPPEGEPEPPETPMETSSAPVRVCALCNCEERSLHGQRELRQFGPCPDWSPPEERAAEPLGSRSDDLSSIGFPDLTTPTSLFDVTGHCWVHHWCAVWSEGVRHAEGQELENVAKAVISGIQQRCEYCKRLGATIRCQAEGCSKLYHFPCSAASGSFQSMKQLALLCPEHIDRAVEIAGEEARCAVCDSAGELPGLLFCTGCGQHYHAGCLEISATPLQRSGWQCPECKVCQTCRQPGEDSMMLVCDACDKGYHTFCLQPAMESLPSDPWKCRRCRVCSDCGVGGWSLPGSAQWFVNYTLCEGCHHQRSSSCSGCGKAAEPSASLLCCHRCYRSVHSQCASLADSTEGVYTCYLCQEPHVECTVEASVPASQIGAEVEASENTPMEQGTEAEVADVTMADVNVMEESQQKETKDPSEQLSAQAEVTGESATRELSSSSATTAEAPTTALASATTEVVPPTTAAAPATTPAPAATDRAEPGPEDNAAATETQSDAEPTAEDGACSFPAGEAQGEEPGKSPHRSEASIPAAPDPSTPSSDPKEASVPMEGVESQPEDTPRAELRTGPGTSEEEVQLAVKTEAGATQLEEEEEPGLEKEEPDAGAAVKPEPEPHEEGAKAELFLDETSNLSHGDGSSSGFLGSPAEADSQSVSMEMSLVPVHRARSDSLLTETDDSLPFDPLKPDGDKIKRRGSPGRSRIKQGRSSGFPGKRRPRGGGSGRGRGRSRLKAMASCIEAFLQCVDTNTGVGKEEEEEEDDTMQNTVVLFSNTDKFVLLQDMCVVCGSFGRGVEGQLLACAQCAQCYHPYCVNSKITKVMLNKGWRCLECIVCEACGEASDPARLLLCDDCDVSYHTYCLDPPLHTVPKGGWKCKWCVCCLQCGSSSPGFHCEWQNNYTHCGPCASLVTCPVCQENFMEEELLMQCQHCDRWVHAVCESLYTEDEAEQASDEGFTCTACSPYVPKPIVVEPSYFAPVKVKEPEPQVYRLEGVWLTETGMSVLRSISLSPIQKRRPRRSRPGTVDGLEPKEGEACGEPMDCDPKLEAPGSPDAEAGREREPGPEGDAPGGAEGEGTKAGAEDTEDAKKRKRKPYRPGIGGFMVRQRKCNLLKRPFSLMLREGTAEGLPTERSTEEGGHPDTPVEGPHEPKPAEGEAEQAKKRRGRKKSKLEDMFPAYLQEAFFGKTLLDLSKKAVLAPAGQRPGQCPVRPPQPPALAAQDQGGRPAALQSAEGTMGLSIQVKRESQTQEGGAGVAGQPSSPKPESSSAPRGSGTDTSEGLTPGAESQDSEQFFRKVLGVPDGASLGGTLQAGMRPILEPGQGEANRSGMPQKSLPPGGSLPSSLPSAGVMDTFPALSQSPFLDNRDRAGLFSPEHEDDSPWATPSTPATPCTPPTPTEQECDGLTYNQRSLQRWEKDEELGELSTISPVLYANINFPNLKQDYPDWSSRCKQIMKIWRKISAAEKVPFLQKAKDNRAAQRISKAQKQVESQVCRTVKTEPGHPKGERPSLHLQIPPPPSSSGSTPSQPSSAESPFPPDSGGSSRAFFPEGPVRTPGSADPTQSPHPHSHPAAPYCHPSSSPSQAPSQGPPGQPPHGPQGALQGRPQQADPFARPLQQLHHMPQEPSSPRQSPQPRGGAPAGSPLLSPSHSANFGDFRQQASPSPGQQRGARQDPVSGSPAGPLDPGNGLFKAPLTPRAHQPDPGSASGCHPVGTSPSHPSEAYRRSPSAAFSDPYSQPPLTPRPGDSCSPSPQRPLLQDPSRVSASPQSQGGVQSPLTPGHLPNEAFCVQSPPTPRFQSQDPCLRPPLRPQSRDPFASLQKPPHPAAAPAEGMPAFGGSPQSGPQAPPPAGDPLSGKPPGAPPFSRSPGVEAFPGSLAQARLPPQPPLPPPQAQLQSAGADGYPARMQLPPSAPSSCSLRPPEAQQVPAPPSSQELPDLPGAQDPALSGLSPAELEKHRQRQKLRELLIRQQMQRNSLRQEKEAAAANSGANSGATSWPGGETAPYQLDKAQRAPPPYPQDRAAGSPAVVVSKPPLVMGSVELGRPPAPRVPIMMDPNTIRQQGPNNPQGFYPRPPFPAAWPAQAGSLQRFPQPNTADAGGPRHHLNAPVSGPLNVPGVHGAPHPSVLAPGPEAEAAPGPRAPGPPPQFIELRHNAQRVLMGQQFAAGGACDPTQGLQQGRLALGAPQQSAHPPQLQGQPGPVAPGPLPVPQQQLPQTDALGAAQAAPADPSASRPCRLDLPEPDLDEPFGPKALGGAGGEEGAEEEEDDLATFDLGPDKGDDELGNLDNLETTDPHLADLLKCDEFDLLAYTDPELNQGDPKDAFSDQLRLVEAESEAPGPSNASAVPPDIKMEDKPITNLPVQGSLETGTSSAVDPPPKSSAATSAAQPPAQLGSSPAAGPRLATVKLEEGLKPGQIPTCPFERVAEPKRPQPPLPAVKDEMGDAVSVLLGGATGAAKSPSGLSAQQPNASAPLGSVRLGGLSYSLPGHADPLSFPPATPHPDLDEDPLGLPDSGGQHSPAVDLDKVESSLEASELPLLIQDLLEHEKKELQKQQQQQQLSSFQQGGLNAHHSIPPQQQPPPGQGPAQGLVLQHQRPPPQGLMGQQFQPGMGHLRPLHTMPPQQQQQQRLPGSAMRPAPHMTVALQPGMMGAGQPGGHHVLANPQQPPQQPVVKQQPLNNFFPDTDLDKFAAEDIMDPIAKAKMVALQGIKRVMAQGPLAVPPGINRQQVSLLAQKLAGGPGTSDSEGRIPPGLAKEGETSNPTQSRPNPPQFVQGIINDAEQQQYEEWLLHTQQLLQMQLKFLEEQIGVHRKSRKALCAKQRTAKKAGREFAEADAEKLKLVTEQQSKIQKQLDQVRKQQKEHTTLMTEYRNKQQQHQHQHHQSAGVLAPGSSKASGQMVMGQKGVPMLGQQPVRMPPGAQPGQPFLGGVPPPHPGAVPPSPSAGYFPQGPEAQTPDARLLQERQMQLQRMQLVQKMQQQQQGMVGQQQGVVAQQQGIIGQQQGMVMQQQGLVAQQQGMMGQQQGVVAQQQGMMGQQQGVVSQQQGMMGQQQGVVAQQQGMMGQQQGVVAQQQGMMGQQQGVVAQQQGMMGQQQGVVAQQQGMMGQHSMPQQALQQSDAGVAQKVQGMMGKPGVMGAPVMAQQQPPQQQGMIGSQQMQLQNQQGPVPAMQGPGGNQALAQLPQNSMMAAQQGMMGNQQMMLQQHQRPQGVMPQPGGVGPHQGQLTAQQQNALAQRMLLAQQQQNAAKNLAQQQQQQLQQQQQQQPAFTKPTNQPSDPAGELRPAPPLLGVAETTREGAPEGLQQGVPSFPQDTQSTASGEGRILTPNTPQQQGPSPALHMQRPASAGDQQGAVMQQQQPSHMFMAQQQQHGNPATSAGLQPQQVYPGGQQAGVPSPAPQQQLALHRQGSLGGETPSLVTVKQEGQQMCYLAQQQLQQQQQQQQGSASGQQPQSMMGQNLPGQPQQTMAHPGQQQQQALLAQQQKQAMMGQRLMGAQQQGAMGQRPGVPMGQIRMPVNLQALIAQNPQLRHLTPAQQVQHIQAMIAQRQQMQGHVPRAPLAQGPGQIQDRQGQAQQAAQQMQGLGPQQQQLYQGAVGQQGVMGQPQLQQSMMGSQQQPQQQPPPNMTGQMPMQHQLNQPLQQGASPQCGLTAQQQGVRGQMVMMQAGGQGFVTSQGHMIRPVSPHQALCQSSPGDPLSAQQQHLQQQRHLLAMRMRQPSPMQAPQHKQLLHQSELQPHAPAASSPFQAPLARAGSAGSPAGPTRPGSSDAGLLSPLQKHESSPSPVAKQESGALAPSSGSAARPPDQPGLKSEPPSSLKPAGEFCGSSQPWAAAGQGPGPGPEAACGVTAPNIKQEPGEAHCNAGALKREASGDPATPQARHAETGQQLLQKLLRTKNLQMAAQRPPDGIHSEINGHINSKLAMLEQKLQGTPRNMEDLQSITKKPPAAKTKRPAKVCAPNARKKTKKEETGKSTEALMKQLKQELSLLPLMEPSITANLELFTPFGSSSANGKAQLKGSFGSAVLDNIPDYYSQLLTKNNMSNPPTPPSSLPPTPPPSVQHRLLNGVTAVEELSEGQKEAEALEEAKDSAAKEVKNVDLLAALPTPPHNQNEDIRMESDEDSDSPDSVVPASSPESVLQDEAPRFPVLGEPKQEEYERAISPVIPIIPRSAIPVFPESKPFEIPSSFSEQAGKLASRSSPWDKAKSNAVSVTFTLSAAAAKNLNTVMMAMAQLLHMQMPSSYEVTFPQSPGRGVDSEAAKGPNTPTPGSVCVKLGPAERDSKTEKAEWLKQCDVSLPGCTLKKEVDILSFLSPECEEPEDRPVQHCYMNNVSDLDVRHLPVMPVEASPPHGEEARPKAKRWKGLRWKRLQLVLSIRKAGSRRESGREVAELMERLRITLRPDKLPRDRRKCCFCHEEGDGATDGPARLLNIDVDLWVHLNCALWSTEVYETQGGALINVEVALRRGLRTRCAGCQRTGATSSCSRLRCPNVYHFACAVRARCMFFKDKTMLCTQHKLKGPSEEELSSFAVFRRVYVERDEVKQIASILQRGDRVHLFRVGGLIFHAAGQLLPSQMAAFHSPTAIFPVGYEATRIYWSTRVPNRRCRYRCRISEADGRPLFEVRVLEQGQEDLLLQDSTPEGIWNRIVEQVASLRKEASMLRLFTGHVKGEDMYGLTVHAVLRITESLPGVENCQNYVFRYGRNPLMELPLMINPTGCARSEPKILTHYRRPHTLNSTSVSKAYQSTFTGEINTPYSKQFVHSKSSQYRRLKTEWKNNVYLARSRIQGLGLYAAKDLEKHTMVIEYIGTIIRNEVANRREKIYEEQNRGIYMFRINNEHVIDATLTGGPARYVNHSCAPNCVAEVVTFDKEDKIIIISSRRIPKGEELTYDYQFDFEDDQHKIPCHCGAWNCRKWMN</sequence>
<organism evidence="34 35">
    <name type="scientific">Megalops atlanticus</name>
    <name type="common">Tarpon</name>
    <name type="synonym">Clupea gigantea</name>
    <dbReference type="NCBI Taxonomy" id="7932"/>
    <lineage>
        <taxon>Eukaryota</taxon>
        <taxon>Metazoa</taxon>
        <taxon>Chordata</taxon>
        <taxon>Craniata</taxon>
        <taxon>Vertebrata</taxon>
        <taxon>Euteleostomi</taxon>
        <taxon>Actinopterygii</taxon>
        <taxon>Neopterygii</taxon>
        <taxon>Teleostei</taxon>
        <taxon>Elopiformes</taxon>
        <taxon>Megalopidae</taxon>
        <taxon>Megalops</taxon>
    </lineage>
</organism>
<dbReference type="PROSITE" id="PS51543">
    <property type="entry name" value="FYRC"/>
    <property type="match status" value="1"/>
</dbReference>
<evidence type="ECO:0000256" key="14">
    <source>
        <dbReference type="ARBA" id="ARBA00023054"/>
    </source>
</evidence>
<feature type="region of interest" description="Disordered" evidence="28">
    <location>
        <begin position="691"/>
        <end position="747"/>
    </location>
</feature>
<feature type="compositionally biased region" description="Basic residues" evidence="28">
    <location>
        <begin position="711"/>
        <end position="724"/>
    </location>
</feature>
<feature type="compositionally biased region" description="Low complexity" evidence="28">
    <location>
        <begin position="4146"/>
        <end position="4158"/>
    </location>
</feature>
<dbReference type="FunFam" id="3.30.160.360:FF:000001">
    <property type="entry name" value="Histone-lysine N-methyltransferase"/>
    <property type="match status" value="1"/>
</dbReference>
<evidence type="ECO:0000256" key="23">
    <source>
        <dbReference type="ARBA" id="ARBA00049353"/>
    </source>
</evidence>
<dbReference type="SMART" id="SM00508">
    <property type="entry name" value="PostSET"/>
    <property type="match status" value="1"/>
</dbReference>
<evidence type="ECO:0000256" key="13">
    <source>
        <dbReference type="ARBA" id="ARBA00023015"/>
    </source>
</evidence>
<dbReference type="CDD" id="cd22027">
    <property type="entry name" value="HMG-box_KMT2D"/>
    <property type="match status" value="1"/>
</dbReference>
<keyword evidence="13" id="KW-0805">Transcription regulation</keyword>
<dbReference type="PROSITE" id="PS51542">
    <property type="entry name" value="FYRN"/>
    <property type="match status" value="1"/>
</dbReference>
<dbReference type="FunFam" id="3.30.40.10:FF:001142">
    <property type="entry name" value="Histone-lysine N-methyltransferase"/>
    <property type="match status" value="1"/>
</dbReference>
<feature type="domain" description="SET" evidence="31">
    <location>
        <begin position="4797"/>
        <end position="4913"/>
    </location>
</feature>
<evidence type="ECO:0000256" key="2">
    <source>
        <dbReference type="ARBA" id="ARBA00022481"/>
    </source>
</evidence>
<dbReference type="GO" id="GO:0016746">
    <property type="term" value="F:acyltransferase activity"/>
    <property type="evidence" value="ECO:0007669"/>
    <property type="project" value="UniProtKB-KW"/>
</dbReference>
<dbReference type="Pfam" id="PF00856">
    <property type="entry name" value="SET"/>
    <property type="match status" value="1"/>
</dbReference>
<dbReference type="OrthoDB" id="308383at2759"/>
<dbReference type="InterPro" id="IPR001841">
    <property type="entry name" value="Znf_RING"/>
</dbReference>
<dbReference type="PROSITE" id="PS50016">
    <property type="entry name" value="ZF_PHD_2"/>
    <property type="match status" value="6"/>
</dbReference>
<dbReference type="FunFam" id="1.10.30.10:FF:000009">
    <property type="entry name" value="Histone-lysine N-methyltransferase"/>
    <property type="match status" value="1"/>
</dbReference>
<dbReference type="InterPro" id="IPR036910">
    <property type="entry name" value="HMG_box_dom_sf"/>
</dbReference>
<proteinExistence type="predicted"/>
<feature type="domain" description="PHD-type" evidence="29">
    <location>
        <begin position="334"/>
        <end position="383"/>
    </location>
</feature>
<feature type="region of interest" description="Disordered" evidence="28">
    <location>
        <begin position="4270"/>
        <end position="4295"/>
    </location>
</feature>
<name>A0A9D3Q8N9_MEGAT</name>
<keyword evidence="10" id="KW-0862">Zinc</keyword>
<feature type="compositionally biased region" description="Low complexity" evidence="28">
    <location>
        <begin position="1352"/>
        <end position="1364"/>
    </location>
</feature>
<dbReference type="SUPFAM" id="SSF57903">
    <property type="entry name" value="FYVE/PHD zinc finger"/>
    <property type="match status" value="5"/>
</dbReference>
<evidence type="ECO:0000256" key="3">
    <source>
        <dbReference type="ARBA" id="ARBA00022553"/>
    </source>
</evidence>
<dbReference type="EC" id="2.1.1.364" evidence="22"/>
<evidence type="ECO:0000256" key="4">
    <source>
        <dbReference type="ARBA" id="ARBA00022603"/>
    </source>
</evidence>
<dbReference type="Gene3D" id="2.170.270.10">
    <property type="entry name" value="SET domain"/>
    <property type="match status" value="1"/>
</dbReference>
<dbReference type="Gene3D" id="3.30.40.10">
    <property type="entry name" value="Zinc/RING finger domain, C3HC4 (zinc finger)"/>
    <property type="match status" value="6"/>
</dbReference>
<feature type="region of interest" description="Disordered" evidence="28">
    <location>
        <begin position="1215"/>
        <end position="1419"/>
    </location>
</feature>
<dbReference type="Gene3D" id="3.30.160.360">
    <property type="match status" value="1"/>
</dbReference>
<dbReference type="PROSITE" id="PS50280">
    <property type="entry name" value="SET"/>
    <property type="match status" value="1"/>
</dbReference>
<comment type="subcellular location">
    <subcellularLocation>
        <location evidence="1">Nucleus</location>
    </subcellularLocation>
</comment>
<feature type="region of interest" description="Disordered" evidence="28">
    <location>
        <begin position="1"/>
        <end position="43"/>
    </location>
</feature>
<feature type="domain" description="Post-SET" evidence="32">
    <location>
        <begin position="4921"/>
        <end position="4937"/>
    </location>
</feature>
<dbReference type="CDD" id="cd15509">
    <property type="entry name" value="PHD1_KMT2C_like"/>
    <property type="match status" value="1"/>
</dbReference>
<feature type="region of interest" description="Disordered" evidence="28">
    <location>
        <begin position="3961"/>
        <end position="3996"/>
    </location>
</feature>
<feature type="region of interest" description="Disordered" evidence="28">
    <location>
        <begin position="67"/>
        <end position="91"/>
    </location>
</feature>
<dbReference type="InterPro" id="IPR001965">
    <property type="entry name" value="Znf_PHD"/>
</dbReference>
<feature type="compositionally biased region" description="Polar residues" evidence="28">
    <location>
        <begin position="3346"/>
        <end position="3355"/>
    </location>
</feature>
<dbReference type="Pfam" id="PF13771">
    <property type="entry name" value="zf-HC5HC2H"/>
    <property type="match status" value="1"/>
</dbReference>
<keyword evidence="17" id="KW-0010">Activator</keyword>
<feature type="region of interest" description="Disordered" evidence="28">
    <location>
        <begin position="2940"/>
        <end position="2975"/>
    </location>
</feature>
<dbReference type="Pfam" id="PF13832">
    <property type="entry name" value="zf-HC5HC2H_2"/>
    <property type="match status" value="1"/>
</dbReference>
<evidence type="ECO:0000256" key="10">
    <source>
        <dbReference type="ARBA" id="ARBA00022833"/>
    </source>
</evidence>
<feature type="compositionally biased region" description="Polar residues" evidence="28">
    <location>
        <begin position="3286"/>
        <end position="3296"/>
    </location>
</feature>
<keyword evidence="16" id="KW-0564">Palmitate</keyword>
<dbReference type="EMBL" id="JAFDVH010000005">
    <property type="protein sequence ID" value="KAG7477467.1"/>
    <property type="molecule type" value="Genomic_DNA"/>
</dbReference>
<feature type="compositionally biased region" description="Basic and acidic residues" evidence="28">
    <location>
        <begin position="539"/>
        <end position="548"/>
    </location>
</feature>
<keyword evidence="21" id="KW-0012">Acyltransferase</keyword>
<feature type="compositionally biased region" description="Low complexity" evidence="28">
    <location>
        <begin position="3768"/>
        <end position="3788"/>
    </location>
</feature>
<dbReference type="FunFam" id="3.30.40.10:FF:000080">
    <property type="entry name" value="Histone-lysine N-methyltransferase 2C"/>
    <property type="match status" value="1"/>
</dbReference>
<keyword evidence="5" id="KW-0808">Transferase</keyword>
<dbReference type="CDD" id="cd15513">
    <property type="entry name" value="PHD5_KMT2C_like"/>
    <property type="match status" value="1"/>
</dbReference>
<dbReference type="SMART" id="SM00398">
    <property type="entry name" value="HMG"/>
    <property type="match status" value="1"/>
</dbReference>
<feature type="compositionally biased region" description="Low complexity" evidence="28">
    <location>
        <begin position="3585"/>
        <end position="3602"/>
    </location>
</feature>
<feature type="region of interest" description="Disordered" evidence="28">
    <location>
        <begin position="3460"/>
        <end position="3495"/>
    </location>
</feature>
<feature type="compositionally biased region" description="Polar residues" evidence="28">
    <location>
        <begin position="1500"/>
        <end position="1511"/>
    </location>
</feature>
<keyword evidence="7" id="KW-0479">Metal-binding</keyword>
<comment type="function">
    <text evidence="24">Histone methyltransferase that catalyzes methyl group transfer from S-adenosyl-L-methionine to the epsilon-amino group of 'Lys-4' of histone H3 (H3K4). Part of chromatin remodeling machinery predominantly forms H3K4me1 methylation marks at active chromatin sites where transcription and DNA repair take place. Likely plays a redundant role with KMT2D in enriching H3K4me1 mark on primed and active enhancer elements.</text>
</comment>
<evidence type="ECO:0000256" key="12">
    <source>
        <dbReference type="ARBA" id="ARBA00022990"/>
    </source>
</evidence>
<dbReference type="InterPro" id="IPR003616">
    <property type="entry name" value="Post-SET_dom"/>
</dbReference>
<accession>A0A9D3Q8N9</accession>
<gene>
    <name evidence="34" type="ORF">MATL_G00069890</name>
</gene>
<keyword evidence="6" id="KW-0949">S-adenosyl-L-methionine</keyword>
<feature type="compositionally biased region" description="Low complexity" evidence="28">
    <location>
        <begin position="1276"/>
        <end position="1287"/>
    </location>
</feature>
<feature type="region of interest" description="Disordered" evidence="28">
    <location>
        <begin position="2204"/>
        <end position="2310"/>
    </location>
</feature>
<dbReference type="SUPFAM" id="SSF82199">
    <property type="entry name" value="SET domain"/>
    <property type="match status" value="1"/>
</dbReference>
<dbReference type="SMART" id="SM00249">
    <property type="entry name" value="PHD"/>
    <property type="match status" value="8"/>
</dbReference>
<evidence type="ECO:0000256" key="25">
    <source>
        <dbReference type="ARBA" id="ARBA00065668"/>
    </source>
</evidence>
<feature type="compositionally biased region" description="Low complexity" evidence="28">
    <location>
        <begin position="1398"/>
        <end position="1407"/>
    </location>
</feature>
<feature type="region of interest" description="Disordered" evidence="28">
    <location>
        <begin position="2892"/>
        <end position="2920"/>
    </location>
</feature>
<evidence type="ECO:0000256" key="8">
    <source>
        <dbReference type="ARBA" id="ARBA00022737"/>
    </source>
</evidence>
<feature type="region of interest" description="Disordered" evidence="28">
    <location>
        <begin position="1029"/>
        <end position="1118"/>
    </location>
</feature>
<evidence type="ECO:0000256" key="19">
    <source>
        <dbReference type="ARBA" id="ARBA00023242"/>
    </source>
</evidence>
<evidence type="ECO:0000256" key="24">
    <source>
        <dbReference type="ARBA" id="ARBA00058707"/>
    </source>
</evidence>
<feature type="compositionally biased region" description="Low complexity" evidence="28">
    <location>
        <begin position="1538"/>
        <end position="1551"/>
    </location>
</feature>
<keyword evidence="15" id="KW-0238">DNA-binding</keyword>
<dbReference type="InterPro" id="IPR019787">
    <property type="entry name" value="Znf_PHD-finger"/>
</dbReference>
<feature type="region of interest" description="Disordered" evidence="28">
    <location>
        <begin position="3576"/>
        <end position="3602"/>
    </location>
</feature>
<dbReference type="InterPro" id="IPR009071">
    <property type="entry name" value="HMG_box_dom"/>
</dbReference>
<dbReference type="InterPro" id="IPR011011">
    <property type="entry name" value="Znf_FYVE_PHD"/>
</dbReference>
<dbReference type="PANTHER" id="PTHR45888:SF2">
    <property type="entry name" value="HISTONE-LYSINE N-METHYLTRANSFERASE 2D"/>
    <property type="match status" value="1"/>
</dbReference>
<feature type="compositionally biased region" description="Low complexity" evidence="28">
    <location>
        <begin position="2573"/>
        <end position="2585"/>
    </location>
</feature>
<dbReference type="Pfam" id="PF05965">
    <property type="entry name" value="FYRC"/>
    <property type="match status" value="1"/>
</dbReference>
<feature type="compositionally biased region" description="Low complexity" evidence="28">
    <location>
        <begin position="2147"/>
        <end position="2157"/>
    </location>
</feature>
<keyword evidence="20" id="KW-0449">Lipoprotein</keyword>
<feature type="region of interest" description="Disordered" evidence="28">
    <location>
        <begin position="3704"/>
        <end position="3727"/>
    </location>
</feature>
<dbReference type="GO" id="GO:0003677">
    <property type="term" value="F:DNA binding"/>
    <property type="evidence" value="ECO:0007669"/>
    <property type="project" value="UniProtKB-KW"/>
</dbReference>
<feature type="compositionally biased region" description="Polar residues" evidence="28">
    <location>
        <begin position="1779"/>
        <end position="1795"/>
    </location>
</feature>
<keyword evidence="12" id="KW-0007">Acetylation</keyword>
<feature type="compositionally biased region" description="Low complexity" evidence="28">
    <location>
        <begin position="3271"/>
        <end position="3285"/>
    </location>
</feature>
<dbReference type="GO" id="GO:0032259">
    <property type="term" value="P:methylation"/>
    <property type="evidence" value="ECO:0007669"/>
    <property type="project" value="UniProtKB-KW"/>
</dbReference>
<feature type="domain" description="PHD-type" evidence="29">
    <location>
        <begin position="926"/>
        <end position="981"/>
    </location>
</feature>
<feature type="compositionally biased region" description="Pro residues" evidence="28">
    <location>
        <begin position="2951"/>
        <end position="2963"/>
    </location>
</feature>
<feature type="compositionally biased region" description="Pro residues" evidence="28">
    <location>
        <begin position="1605"/>
        <end position="1614"/>
    </location>
</feature>
<keyword evidence="8" id="KW-0677">Repeat</keyword>
<reference evidence="34" key="1">
    <citation type="submission" date="2021-01" db="EMBL/GenBank/DDBJ databases">
        <authorList>
            <person name="Zahm M."/>
            <person name="Roques C."/>
            <person name="Cabau C."/>
            <person name="Klopp C."/>
            <person name="Donnadieu C."/>
            <person name="Jouanno E."/>
            <person name="Lampietro C."/>
            <person name="Louis A."/>
            <person name="Herpin A."/>
            <person name="Echchiki A."/>
            <person name="Berthelot C."/>
            <person name="Parey E."/>
            <person name="Roest-Crollius H."/>
            <person name="Braasch I."/>
            <person name="Postlethwait J."/>
            <person name="Bobe J."/>
            <person name="Montfort J."/>
            <person name="Bouchez O."/>
            <person name="Begum T."/>
            <person name="Mejri S."/>
            <person name="Adams A."/>
            <person name="Chen W.-J."/>
            <person name="Guiguen Y."/>
        </authorList>
    </citation>
    <scope>NUCLEOTIDE SEQUENCE</scope>
    <source>
        <strain evidence="34">YG-15Mar2019-1</strain>
        <tissue evidence="34">Brain</tissue>
    </source>
</reference>
<feature type="region of interest" description="Disordered" evidence="28">
    <location>
        <begin position="2508"/>
        <end position="2542"/>
    </location>
</feature>
<keyword evidence="35" id="KW-1185">Reference proteome</keyword>
<dbReference type="PANTHER" id="PTHR45888">
    <property type="entry name" value="HL01030P-RELATED"/>
    <property type="match status" value="1"/>
</dbReference>
<feature type="compositionally biased region" description="Low complexity" evidence="28">
    <location>
        <begin position="1641"/>
        <end position="1653"/>
    </location>
</feature>
<feature type="region of interest" description="Disordered" evidence="28">
    <location>
        <begin position="4120"/>
        <end position="4172"/>
    </location>
</feature>
<dbReference type="CDD" id="cd19171">
    <property type="entry name" value="SET_KMT2C_2D"/>
    <property type="match status" value="1"/>
</dbReference>
<evidence type="ECO:0000256" key="26">
    <source>
        <dbReference type="ARBA" id="ARBA00072631"/>
    </source>
</evidence>
<feature type="domain" description="PHD-type" evidence="29">
    <location>
        <begin position="799"/>
        <end position="852"/>
    </location>
</feature>
<evidence type="ECO:0000259" key="31">
    <source>
        <dbReference type="PROSITE" id="PS50280"/>
    </source>
</evidence>
<dbReference type="SMART" id="SM00542">
    <property type="entry name" value="FYRC"/>
    <property type="match status" value="1"/>
</dbReference>
<feature type="compositionally biased region" description="Pro residues" evidence="28">
    <location>
        <begin position="1901"/>
        <end position="1910"/>
    </location>
</feature>
<evidence type="ECO:0000256" key="1">
    <source>
        <dbReference type="ARBA" id="ARBA00004123"/>
    </source>
</evidence>
<feature type="region of interest" description="Disordered" evidence="28">
    <location>
        <begin position="3754"/>
        <end position="3905"/>
    </location>
</feature>
<evidence type="ECO:0000313" key="35">
    <source>
        <dbReference type="Proteomes" id="UP001046870"/>
    </source>
</evidence>
<evidence type="ECO:0000256" key="22">
    <source>
        <dbReference type="ARBA" id="ARBA00023620"/>
    </source>
</evidence>
<feature type="domain" description="PHD-type" evidence="29">
    <location>
        <begin position="206"/>
        <end position="256"/>
    </location>
</feature>
<feature type="compositionally biased region" description="Polar residues" evidence="28">
    <location>
        <begin position="2380"/>
        <end position="2393"/>
    </location>
</feature>
<feature type="compositionally biased region" description="Basic and acidic residues" evidence="28">
    <location>
        <begin position="1163"/>
        <end position="1177"/>
    </location>
</feature>
<evidence type="ECO:0000259" key="30">
    <source>
        <dbReference type="PROSITE" id="PS50089"/>
    </source>
</evidence>
<comment type="catalytic activity">
    <reaction evidence="23">
        <text>L-lysyl(4)-[histone H3] + S-adenosyl-L-methionine = N(6)-methyl-L-lysyl(4)-[histone H3] + S-adenosyl-L-homocysteine + H(+)</text>
        <dbReference type="Rhea" id="RHEA:60264"/>
        <dbReference type="Rhea" id="RHEA-COMP:15543"/>
        <dbReference type="Rhea" id="RHEA-COMP:15547"/>
        <dbReference type="ChEBI" id="CHEBI:15378"/>
        <dbReference type="ChEBI" id="CHEBI:29969"/>
        <dbReference type="ChEBI" id="CHEBI:57856"/>
        <dbReference type="ChEBI" id="CHEBI:59789"/>
        <dbReference type="ChEBI" id="CHEBI:61929"/>
        <dbReference type="EC" id="2.1.1.364"/>
    </reaction>
    <physiologicalReaction direction="left-to-right" evidence="23">
        <dbReference type="Rhea" id="RHEA:60265"/>
    </physiologicalReaction>
</comment>
<feature type="region of interest" description="Disordered" evidence="28">
    <location>
        <begin position="2757"/>
        <end position="2794"/>
    </location>
</feature>
<evidence type="ECO:0000256" key="5">
    <source>
        <dbReference type="ARBA" id="ARBA00022679"/>
    </source>
</evidence>
<dbReference type="Proteomes" id="UP001046870">
    <property type="component" value="Chromosome 5"/>
</dbReference>
<feature type="region of interest" description="Disordered" evidence="28">
    <location>
        <begin position="2107"/>
        <end position="2167"/>
    </location>
</feature>
<keyword evidence="19" id="KW-0539">Nucleus</keyword>
<evidence type="ECO:0000256" key="17">
    <source>
        <dbReference type="ARBA" id="ARBA00023159"/>
    </source>
</evidence>
<dbReference type="InterPro" id="IPR003889">
    <property type="entry name" value="FYrich_C"/>
</dbReference>
<feature type="compositionally biased region" description="Low complexity" evidence="28">
    <location>
        <begin position="3370"/>
        <end position="3379"/>
    </location>
</feature>
<feature type="domain" description="PHD-type" evidence="29">
    <location>
        <begin position="849"/>
        <end position="899"/>
    </location>
</feature>
<feature type="domain" description="PHD-type" evidence="29">
    <location>
        <begin position="253"/>
        <end position="303"/>
    </location>
</feature>
<dbReference type="SMART" id="SM00317">
    <property type="entry name" value="SET"/>
    <property type="match status" value="1"/>
</dbReference>
<comment type="caution">
    <text evidence="34">The sequence shown here is derived from an EMBL/GenBank/DDBJ whole genome shotgun (WGS) entry which is preliminary data.</text>
</comment>
<feature type="region of interest" description="Disordered" evidence="28">
    <location>
        <begin position="3271"/>
        <end position="3422"/>
    </location>
</feature>